<keyword evidence="4" id="KW-0472">Membrane</keyword>
<evidence type="ECO:0000313" key="5">
    <source>
        <dbReference type="EMBL" id="KAE8271092.1"/>
    </source>
</evidence>
<comment type="caution">
    <text evidence="5">The sequence shown here is derived from an EMBL/GenBank/DDBJ whole genome shotgun (WGS) entry which is preliminary data.</text>
</comment>
<evidence type="ECO:0000256" key="1">
    <source>
        <dbReference type="ARBA" id="ARBA00004370"/>
    </source>
</evidence>
<reference evidence="5" key="2">
    <citation type="journal article" date="2019" name="IMA Fungus">
        <title>Genome sequencing and comparison of five Tilletia species to identify candidate genes for the detection of regulated species infecting wheat.</title>
        <authorList>
            <person name="Nguyen H.D.T."/>
            <person name="Sultana T."/>
            <person name="Kesanakurti P."/>
            <person name="Hambleton S."/>
        </authorList>
    </citation>
    <scope>NUCLEOTIDE SEQUENCE</scope>
    <source>
        <strain evidence="5">DAOMC 236422</strain>
    </source>
</reference>
<protein>
    <submittedName>
        <fullName evidence="5">Uncharacterized protein</fullName>
    </submittedName>
</protein>
<dbReference type="SUPFAM" id="SSF161084">
    <property type="entry name" value="MAPEG domain-like"/>
    <property type="match status" value="1"/>
</dbReference>
<dbReference type="AlphaFoldDB" id="A0A8X7T6U7"/>
<dbReference type="Gene3D" id="1.20.120.550">
    <property type="entry name" value="Membrane associated eicosanoid/glutathione metabolism-like domain"/>
    <property type="match status" value="1"/>
</dbReference>
<keyword evidence="2" id="KW-0812">Transmembrane</keyword>
<evidence type="ECO:0000256" key="3">
    <source>
        <dbReference type="ARBA" id="ARBA00022989"/>
    </source>
</evidence>
<organism evidence="5 6">
    <name type="scientific">Tilletia walkeri</name>
    <dbReference type="NCBI Taxonomy" id="117179"/>
    <lineage>
        <taxon>Eukaryota</taxon>
        <taxon>Fungi</taxon>
        <taxon>Dikarya</taxon>
        <taxon>Basidiomycota</taxon>
        <taxon>Ustilaginomycotina</taxon>
        <taxon>Exobasidiomycetes</taxon>
        <taxon>Tilletiales</taxon>
        <taxon>Tilletiaceae</taxon>
        <taxon>Tilletia</taxon>
    </lineage>
</organism>
<reference evidence="5" key="1">
    <citation type="submission" date="2016-04" db="EMBL/GenBank/DDBJ databases">
        <authorList>
            <person name="Nguyen H.D."/>
            <person name="Samba Siva P."/>
            <person name="Cullis J."/>
            <person name="Levesque C.A."/>
            <person name="Hambleton S."/>
        </authorList>
    </citation>
    <scope>NUCLEOTIDE SEQUENCE</scope>
    <source>
        <strain evidence="5">DAOMC 236422</strain>
    </source>
</reference>
<evidence type="ECO:0000256" key="2">
    <source>
        <dbReference type="ARBA" id="ARBA00022692"/>
    </source>
</evidence>
<keyword evidence="6" id="KW-1185">Reference proteome</keyword>
<dbReference type="GO" id="GO:0016020">
    <property type="term" value="C:membrane"/>
    <property type="evidence" value="ECO:0007669"/>
    <property type="project" value="UniProtKB-SubCell"/>
</dbReference>
<proteinExistence type="predicted"/>
<comment type="subcellular location">
    <subcellularLocation>
        <location evidence="1">Membrane</location>
    </subcellularLocation>
</comment>
<dbReference type="InterPro" id="IPR023352">
    <property type="entry name" value="MAPEG-like_dom_sf"/>
</dbReference>
<dbReference type="PANTHER" id="PTHR35814:SF1">
    <property type="entry name" value="GLUTATHIONE S-TRANSFERASE-RELATED"/>
    <property type="match status" value="1"/>
</dbReference>
<keyword evidence="3" id="KW-1133">Transmembrane helix</keyword>
<name>A0A8X7T6U7_9BASI</name>
<evidence type="ECO:0000313" key="6">
    <source>
        <dbReference type="Proteomes" id="UP000078113"/>
    </source>
</evidence>
<gene>
    <name evidence="5" type="ORF">A4X09_0g1253</name>
</gene>
<sequence length="160" mass="16845">MPLFVLSPASLAHSALFAGYYTYLGTNVIANRFATGLYLGQGESSSDVRAPGKKQPSPAAEAKLRRAVRAYGNFTEGTPLAFLLLFIAELNGAPTALVHGAFTTLFAARVLHGSFGIQSENTAGFGRPIGYATTLAVTLGAGLYNLRLGYEPLKTFLGAK</sequence>
<dbReference type="Pfam" id="PF01124">
    <property type="entry name" value="MAPEG"/>
    <property type="match status" value="1"/>
</dbReference>
<dbReference type="PANTHER" id="PTHR35814">
    <property type="match status" value="1"/>
</dbReference>
<evidence type="ECO:0000256" key="4">
    <source>
        <dbReference type="ARBA" id="ARBA00023136"/>
    </source>
</evidence>
<dbReference type="InterPro" id="IPR001129">
    <property type="entry name" value="Membr-assoc_MAPEG"/>
</dbReference>
<accession>A0A8X7T6U7</accession>
<dbReference type="EMBL" id="LWDG02000028">
    <property type="protein sequence ID" value="KAE8271092.1"/>
    <property type="molecule type" value="Genomic_DNA"/>
</dbReference>
<dbReference type="Proteomes" id="UP000078113">
    <property type="component" value="Unassembled WGS sequence"/>
</dbReference>